<dbReference type="PROSITE" id="PS50297">
    <property type="entry name" value="ANK_REP_REGION"/>
    <property type="match status" value="1"/>
</dbReference>
<dbReference type="InterPro" id="IPR036770">
    <property type="entry name" value="Ankyrin_rpt-contain_sf"/>
</dbReference>
<dbReference type="PROSITE" id="PS50088">
    <property type="entry name" value="ANK_REPEAT"/>
    <property type="match status" value="2"/>
</dbReference>
<feature type="repeat" description="ANK" evidence="3">
    <location>
        <begin position="58"/>
        <end position="90"/>
    </location>
</feature>
<feature type="chain" id="PRO_5032463096" evidence="4">
    <location>
        <begin position="19"/>
        <end position="161"/>
    </location>
</feature>
<evidence type="ECO:0000313" key="6">
    <source>
        <dbReference type="Proteomes" id="UP000593892"/>
    </source>
</evidence>
<dbReference type="AlphaFoldDB" id="A0A7S7NPC6"/>
<dbReference type="SUPFAM" id="SSF48403">
    <property type="entry name" value="Ankyrin repeat"/>
    <property type="match status" value="1"/>
</dbReference>
<evidence type="ECO:0000256" key="3">
    <source>
        <dbReference type="PROSITE-ProRule" id="PRU00023"/>
    </source>
</evidence>
<keyword evidence="4" id="KW-0732">Signal</keyword>
<dbReference type="KEGG" id="pfer:IRI77_31945"/>
<dbReference type="Pfam" id="PF12796">
    <property type="entry name" value="Ank_2"/>
    <property type="match status" value="1"/>
</dbReference>
<dbReference type="InterPro" id="IPR002110">
    <property type="entry name" value="Ankyrin_rpt"/>
</dbReference>
<evidence type="ECO:0000256" key="1">
    <source>
        <dbReference type="ARBA" id="ARBA00022737"/>
    </source>
</evidence>
<dbReference type="RefSeq" id="WP_194448996.1">
    <property type="nucleotide sequence ID" value="NZ_CP063849.1"/>
</dbReference>
<dbReference type="PROSITE" id="PS51257">
    <property type="entry name" value="PROKAR_LIPOPROTEIN"/>
    <property type="match status" value="1"/>
</dbReference>
<proteinExistence type="predicted"/>
<feature type="repeat" description="ANK" evidence="3">
    <location>
        <begin position="90"/>
        <end position="122"/>
    </location>
</feature>
<dbReference type="Proteomes" id="UP000593892">
    <property type="component" value="Chromosome"/>
</dbReference>
<accession>A0A7S7NPC6</accession>
<dbReference type="PANTHER" id="PTHR24171:SF8">
    <property type="entry name" value="BRCA1-ASSOCIATED RING DOMAIN PROTEIN 1"/>
    <property type="match status" value="1"/>
</dbReference>
<evidence type="ECO:0000313" key="5">
    <source>
        <dbReference type="EMBL" id="QOY87327.1"/>
    </source>
</evidence>
<protein>
    <submittedName>
        <fullName evidence="5">Ankyrin repeat domain-containing protein</fullName>
    </submittedName>
</protein>
<dbReference type="EMBL" id="CP063849">
    <property type="protein sequence ID" value="QOY87327.1"/>
    <property type="molecule type" value="Genomic_DNA"/>
</dbReference>
<reference evidence="5 6" key="1">
    <citation type="submission" date="2020-10" db="EMBL/GenBank/DDBJ databases">
        <title>Complete genome sequence of Paludibaculum fermentans P105T, a facultatively anaerobic acidobacterium capable of dissimilatory Fe(III) reduction.</title>
        <authorList>
            <person name="Dedysh S.N."/>
            <person name="Beletsky A.V."/>
            <person name="Kulichevskaya I.S."/>
            <person name="Mardanov A.V."/>
            <person name="Ravin N.V."/>
        </authorList>
    </citation>
    <scope>NUCLEOTIDE SEQUENCE [LARGE SCALE GENOMIC DNA]</scope>
    <source>
        <strain evidence="5 6">P105</strain>
    </source>
</reference>
<name>A0A7S7NPC6_PALFE</name>
<organism evidence="5 6">
    <name type="scientific">Paludibaculum fermentans</name>
    <dbReference type="NCBI Taxonomy" id="1473598"/>
    <lineage>
        <taxon>Bacteria</taxon>
        <taxon>Pseudomonadati</taxon>
        <taxon>Acidobacteriota</taxon>
        <taxon>Terriglobia</taxon>
        <taxon>Bryobacterales</taxon>
        <taxon>Bryobacteraceae</taxon>
        <taxon>Paludibaculum</taxon>
    </lineage>
</organism>
<dbReference type="PANTHER" id="PTHR24171">
    <property type="entry name" value="ANKYRIN REPEAT DOMAIN-CONTAINING PROTEIN 39-RELATED"/>
    <property type="match status" value="1"/>
</dbReference>
<feature type="signal peptide" evidence="4">
    <location>
        <begin position="1"/>
        <end position="18"/>
    </location>
</feature>
<dbReference type="SMART" id="SM00248">
    <property type="entry name" value="ANK"/>
    <property type="match status" value="2"/>
</dbReference>
<keyword evidence="1" id="KW-0677">Repeat</keyword>
<dbReference type="GO" id="GO:0004842">
    <property type="term" value="F:ubiquitin-protein transferase activity"/>
    <property type="evidence" value="ECO:0007669"/>
    <property type="project" value="TreeGrafter"/>
</dbReference>
<dbReference type="GO" id="GO:0085020">
    <property type="term" value="P:protein K6-linked ubiquitination"/>
    <property type="evidence" value="ECO:0007669"/>
    <property type="project" value="TreeGrafter"/>
</dbReference>
<evidence type="ECO:0000256" key="2">
    <source>
        <dbReference type="ARBA" id="ARBA00023043"/>
    </source>
</evidence>
<gene>
    <name evidence="5" type="ORF">IRI77_31945</name>
</gene>
<sequence length="161" mass="16889">MKHRRGLLLLLLTATVLAGCGGAHDTSTLIGAAREGDLAAMNKQLDQGAGVNQSAGVNNWTVLQHAIHKNQPQAVDLLLAKGADPNLAHGKMTPLMMAAGYGYDGIVRSLLKYGADPKVRNSDGKTARDYAKSGVSDIDRFTYGREQSAAVAALDAKPAAH</sequence>
<keyword evidence="6" id="KW-1185">Reference proteome</keyword>
<keyword evidence="2 3" id="KW-0040">ANK repeat</keyword>
<evidence type="ECO:0000256" key="4">
    <source>
        <dbReference type="SAM" id="SignalP"/>
    </source>
</evidence>
<dbReference type="Gene3D" id="1.25.40.20">
    <property type="entry name" value="Ankyrin repeat-containing domain"/>
    <property type="match status" value="1"/>
</dbReference>